<dbReference type="InterPro" id="IPR023294">
    <property type="entry name" value="Tachylectin2"/>
</dbReference>
<evidence type="ECO:0000256" key="1">
    <source>
        <dbReference type="SAM" id="SignalP"/>
    </source>
</evidence>
<dbReference type="InterPro" id="IPR046540">
    <property type="entry name" value="DMFA2_C"/>
</dbReference>
<proteinExistence type="predicted"/>
<reference evidence="4 5" key="1">
    <citation type="submission" date="2023-11" db="EMBL/GenBank/DDBJ databases">
        <title>Lentzea sokolovensis, sp. nov., Lentzea kristufkii, sp. nov., and Lentzea miocenensis, sp. nov., rare actinobacteria from Sokolov Coal Basin, Miocene lacustrine sediment, Czech Republic.</title>
        <authorList>
            <person name="Lara A."/>
            <person name="Kotroba L."/>
            <person name="Nouioui I."/>
            <person name="Neumann-Schaal M."/>
            <person name="Mast Y."/>
            <person name="Chronakova A."/>
        </authorList>
    </citation>
    <scope>NUCLEOTIDE SEQUENCE [LARGE SCALE GENOMIC DNA]</scope>
    <source>
        <strain evidence="4 5">BCCO 10_0856</strain>
    </source>
</reference>
<dbReference type="Pfam" id="PF14517">
    <property type="entry name" value="Tachylectin"/>
    <property type="match status" value="2"/>
</dbReference>
<dbReference type="PROSITE" id="PS51318">
    <property type="entry name" value="TAT"/>
    <property type="match status" value="1"/>
</dbReference>
<dbReference type="InterPro" id="IPR036813">
    <property type="entry name" value="Tachylectin2_sf"/>
</dbReference>
<evidence type="ECO:0000259" key="2">
    <source>
        <dbReference type="Pfam" id="PF14517"/>
    </source>
</evidence>
<evidence type="ECO:0000313" key="4">
    <source>
        <dbReference type="EMBL" id="MDX8029762.1"/>
    </source>
</evidence>
<dbReference type="Gene3D" id="2.115.10.10">
    <property type="entry name" value="Tachylectin 2"/>
    <property type="match status" value="2"/>
</dbReference>
<sequence length="692" mass="74381">MNEPQAYGRRQVLQGAALLAGAGLLGGGSLTASAAEAAFDPRQRFLKLIPAGNGVIYALQSDGTLLYYRHTGWADGSASWSPGAGYPIGNGFHQFQDVLADDDGTFFCRTGTGAIRRYHYAVSNPATGEGQWTDGGGTQIGEGFQQFPRIFGGWDGVIYGVDADGGLWWYRYQNGWANGGAGVRIGSGFKQYQTLTAGPDGVIYGVRQGTDLHWFRFNPDGATWANGGNPFTIGNGWGEGFHKQVFSDNAGCVYAVSVDRGSVPANDDTLHWYRLLNTRTVATDGGPNWARGGTSTDVGNGFSVEPTGALQGYASSLTVRPGERIGFPISTSLAGVTASVIKLPSKQSVSSGLTVANGLQALPANYRTAGCGWSERVSTTVSWPTGVYALEMKSPGGLRRHIPFVVRPAAPTSKIAFLLPTNTYNAYNTWGGHNQYSIGEDGRQRQVTFMRPSTSIPVDPPGRIDHLLYSDMFLLKWMEDNSFGYDTYIDGDLDADGTWLRQYKALVLGSHPEYWSERMRQRVADYLAGGGRLIYTGGNGMYERMSYANGTTATHRNSTGGRDEFHALGKSESQILGVALTGAYMNFHPYKVVADHPLLAGTGLKPGNTFGSYADNGAASGWEVDALNPAMSGVQHIARGTNNEDNGADMVFWPKPNGGWVFSASSMSFNGALPHDAAIRQILRNVFTLALR</sequence>
<organism evidence="4 5">
    <name type="scientific">Lentzea miocenica</name>
    <dbReference type="NCBI Taxonomy" id="3095431"/>
    <lineage>
        <taxon>Bacteria</taxon>
        <taxon>Bacillati</taxon>
        <taxon>Actinomycetota</taxon>
        <taxon>Actinomycetes</taxon>
        <taxon>Pseudonocardiales</taxon>
        <taxon>Pseudonocardiaceae</taxon>
        <taxon>Lentzea</taxon>
    </lineage>
</organism>
<dbReference type="Proteomes" id="UP001285521">
    <property type="component" value="Unassembled WGS sequence"/>
</dbReference>
<keyword evidence="1" id="KW-0732">Signal</keyword>
<dbReference type="RefSeq" id="WP_319964770.1">
    <property type="nucleotide sequence ID" value="NZ_JAXAVW010000004.1"/>
</dbReference>
<evidence type="ECO:0000313" key="5">
    <source>
        <dbReference type="Proteomes" id="UP001285521"/>
    </source>
</evidence>
<protein>
    <submittedName>
        <fullName evidence="4">DUF6605 domain-containing protein</fullName>
    </submittedName>
</protein>
<dbReference type="Pfam" id="PF20254">
    <property type="entry name" value="DMFA2_C"/>
    <property type="match status" value="1"/>
</dbReference>
<evidence type="ECO:0000259" key="3">
    <source>
        <dbReference type="Pfam" id="PF20254"/>
    </source>
</evidence>
<reference evidence="4 5" key="2">
    <citation type="submission" date="2023-11" db="EMBL/GenBank/DDBJ databases">
        <authorList>
            <person name="Lara A.C."/>
            <person name="Chronakova A."/>
        </authorList>
    </citation>
    <scope>NUCLEOTIDE SEQUENCE [LARGE SCALE GENOMIC DNA]</scope>
    <source>
        <strain evidence="4 5">BCCO 10_0856</strain>
    </source>
</reference>
<comment type="caution">
    <text evidence="4">The sequence shown here is derived from an EMBL/GenBank/DDBJ whole genome shotgun (WGS) entry which is preliminary data.</text>
</comment>
<gene>
    <name evidence="4" type="ORF">SK803_06040</name>
</gene>
<feature type="domain" description="Tachylectin 2" evidence="2">
    <location>
        <begin position="176"/>
        <end position="285"/>
    </location>
</feature>
<dbReference type="InterPro" id="IPR029062">
    <property type="entry name" value="Class_I_gatase-like"/>
</dbReference>
<name>A0ABU4SV23_9PSEU</name>
<dbReference type="EMBL" id="JAXAVW010000004">
    <property type="protein sequence ID" value="MDX8029762.1"/>
    <property type="molecule type" value="Genomic_DNA"/>
</dbReference>
<accession>A0ABU4SV23</accession>
<feature type="chain" id="PRO_5045372178" evidence="1">
    <location>
        <begin position="35"/>
        <end position="692"/>
    </location>
</feature>
<dbReference type="InterPro" id="IPR006311">
    <property type="entry name" value="TAT_signal"/>
</dbReference>
<feature type="domain" description="Tachylectin 2" evidence="2">
    <location>
        <begin position="44"/>
        <end position="174"/>
    </location>
</feature>
<dbReference type="SUPFAM" id="SSF52317">
    <property type="entry name" value="Class I glutamine amidotransferase-like"/>
    <property type="match status" value="1"/>
</dbReference>
<feature type="domain" description="N,N-dimethylformamidase beta subunit-like C-terminal" evidence="3">
    <location>
        <begin position="360"/>
        <end position="674"/>
    </location>
</feature>
<feature type="signal peptide" evidence="1">
    <location>
        <begin position="1"/>
        <end position="34"/>
    </location>
</feature>
<keyword evidence="5" id="KW-1185">Reference proteome</keyword>
<dbReference type="SUPFAM" id="SSF50934">
    <property type="entry name" value="Tachylectin-2"/>
    <property type="match status" value="1"/>
</dbReference>